<organism evidence="2 3">
    <name type="scientific">Coffea arabica</name>
    <name type="common">Arabian coffee</name>
    <dbReference type="NCBI Taxonomy" id="13443"/>
    <lineage>
        <taxon>Eukaryota</taxon>
        <taxon>Viridiplantae</taxon>
        <taxon>Streptophyta</taxon>
        <taxon>Embryophyta</taxon>
        <taxon>Tracheophyta</taxon>
        <taxon>Spermatophyta</taxon>
        <taxon>Magnoliopsida</taxon>
        <taxon>eudicotyledons</taxon>
        <taxon>Gunneridae</taxon>
        <taxon>Pentapetalae</taxon>
        <taxon>asterids</taxon>
        <taxon>lamiids</taxon>
        <taxon>Gentianales</taxon>
        <taxon>Rubiaceae</taxon>
        <taxon>Ixoroideae</taxon>
        <taxon>Gardenieae complex</taxon>
        <taxon>Bertiereae - Coffeeae clade</taxon>
        <taxon>Coffeeae</taxon>
        <taxon>Coffea</taxon>
    </lineage>
</organism>
<protein>
    <submittedName>
        <fullName evidence="3">Uncharacterized protein isoform X1</fullName>
    </submittedName>
</protein>
<dbReference type="PANTHER" id="PTHR35508:SF1">
    <property type="entry name" value="VOLTAGE-DEPENDENT L-TYPE CALCIUM CHANNEL SUBUNIT"/>
    <property type="match status" value="1"/>
</dbReference>
<keyword evidence="1" id="KW-0472">Membrane</keyword>
<feature type="transmembrane region" description="Helical" evidence="1">
    <location>
        <begin position="98"/>
        <end position="123"/>
    </location>
</feature>
<dbReference type="PANTHER" id="PTHR35508">
    <property type="entry name" value="VOLTAGE-DEPENDENT L-TYPE CALCIUM CHANNEL SUBUNIT"/>
    <property type="match status" value="1"/>
</dbReference>
<gene>
    <name evidence="3" type="primary">LOC113698038</name>
</gene>
<evidence type="ECO:0000313" key="2">
    <source>
        <dbReference type="Proteomes" id="UP001652660"/>
    </source>
</evidence>
<feature type="transmembrane region" description="Helical" evidence="1">
    <location>
        <begin position="130"/>
        <end position="157"/>
    </location>
</feature>
<keyword evidence="1" id="KW-1133">Transmembrane helix</keyword>
<dbReference type="RefSeq" id="XP_071913754.1">
    <property type="nucleotide sequence ID" value="XM_072057653.1"/>
</dbReference>
<keyword evidence="2" id="KW-1185">Reference proteome</keyword>
<feature type="transmembrane region" description="Helical" evidence="1">
    <location>
        <begin position="163"/>
        <end position="188"/>
    </location>
</feature>
<name>A0ABM4V2J7_COFAR</name>
<reference evidence="3" key="1">
    <citation type="submission" date="2025-08" db="UniProtKB">
        <authorList>
            <consortium name="RefSeq"/>
        </authorList>
    </citation>
    <scope>IDENTIFICATION</scope>
    <source>
        <tissue evidence="3">Leaves</tissue>
    </source>
</reference>
<accession>A0ABM4V2J7</accession>
<keyword evidence="1" id="KW-0812">Transmembrane</keyword>
<dbReference type="GeneID" id="113698038"/>
<sequence length="194" mass="20602">MEGAAESSNGVHAEVSGDGEDKKDFFTKRTFRQEEETTLYTVFNRLIAAMFFPSSASAPLLRRTKAALSENVPLLRLATKNTARHVLLWTCRGSPLQALLVVSVGTIALLALTGLLVFMLFFVAATLNAIVISLLMSLAAAGGFLAIFFASLTAIYIGALSVAVFAISATTISAIIAVLVTAGCFVLFRDYAVS</sequence>
<dbReference type="Proteomes" id="UP001652660">
    <property type="component" value="Chromosome 7c"/>
</dbReference>
<evidence type="ECO:0000313" key="3">
    <source>
        <dbReference type="RefSeq" id="XP_071913754.1"/>
    </source>
</evidence>
<evidence type="ECO:0000256" key="1">
    <source>
        <dbReference type="SAM" id="Phobius"/>
    </source>
</evidence>
<proteinExistence type="predicted"/>